<proteinExistence type="predicted"/>
<dbReference type="Proteomes" id="UP000462501">
    <property type="component" value="Unassembled WGS sequence"/>
</dbReference>
<reference evidence="1 2" key="1">
    <citation type="submission" date="2019-06" db="EMBL/GenBank/DDBJ databases">
        <title>Draft genome sequences of 15 bacterial species constituting the stable defined intestinal microbiota of the GM15 gnotobiotic mouse model.</title>
        <authorList>
            <person name="Elie C."/>
            <person name="Mathieu A."/>
            <person name="Saliou A."/>
            <person name="Darnaud M."/>
            <person name="Leulier F."/>
            <person name="Tamellini A."/>
        </authorList>
    </citation>
    <scope>NUCLEOTIDE SEQUENCE [LARGE SCALE GENOMIC DNA]</scope>
    <source>
        <strain evidence="1 2">JM4-15</strain>
    </source>
</reference>
<comment type="caution">
    <text evidence="1">The sequence shown here is derived from an EMBL/GenBank/DDBJ whole genome shotgun (WGS) entry which is preliminary data.</text>
</comment>
<dbReference type="EMBL" id="VIQT01000002">
    <property type="protein sequence ID" value="NDO37772.1"/>
    <property type="molecule type" value="Genomic_DNA"/>
</dbReference>
<sequence>MAQCIDCGVPVTSGLVIHKECYETLKKAVQWTEIDAVEQLRKKEFFERCYITLSDYLDELESTKSYLRLADELESVQAKIVEVSALMQLIAALPTLTEGESGNIF</sequence>
<name>A0A845STY4_9FIRM</name>
<dbReference type="AlphaFoldDB" id="A0A845STY4"/>
<evidence type="ECO:0000313" key="1">
    <source>
        <dbReference type="EMBL" id="NDO37772.1"/>
    </source>
</evidence>
<dbReference type="RefSeq" id="WP_162220255.1">
    <property type="nucleotide sequence ID" value="NZ_VIQT01000002.1"/>
</dbReference>
<organism evidence="1 2">
    <name type="scientific">Anaerotruncus colihominis</name>
    <dbReference type="NCBI Taxonomy" id="169435"/>
    <lineage>
        <taxon>Bacteria</taxon>
        <taxon>Bacillati</taxon>
        <taxon>Bacillota</taxon>
        <taxon>Clostridia</taxon>
        <taxon>Eubacteriales</taxon>
        <taxon>Oscillospiraceae</taxon>
        <taxon>Anaerotruncus</taxon>
    </lineage>
</organism>
<gene>
    <name evidence="1" type="ORF">FMM72_00665</name>
</gene>
<protein>
    <submittedName>
        <fullName evidence="1">Uncharacterized protein</fullName>
    </submittedName>
</protein>
<evidence type="ECO:0000313" key="2">
    <source>
        <dbReference type="Proteomes" id="UP000462501"/>
    </source>
</evidence>
<accession>A0A845STY4</accession>